<dbReference type="SUPFAM" id="SSF159894">
    <property type="entry name" value="YgaC/TfoX-N like"/>
    <property type="match status" value="1"/>
</dbReference>
<evidence type="ECO:0000259" key="1">
    <source>
        <dbReference type="Pfam" id="PF04993"/>
    </source>
</evidence>
<evidence type="ECO:0000313" key="2">
    <source>
        <dbReference type="EMBL" id="SDH17129.1"/>
    </source>
</evidence>
<dbReference type="InterPro" id="IPR007076">
    <property type="entry name" value="TfoX_N"/>
</dbReference>
<dbReference type="Proteomes" id="UP000183263">
    <property type="component" value="Unassembled WGS sequence"/>
</dbReference>
<feature type="domain" description="TfoX N-terminal" evidence="1">
    <location>
        <begin position="23"/>
        <end position="104"/>
    </location>
</feature>
<dbReference type="EMBL" id="FNDN01000001">
    <property type="protein sequence ID" value="SDH17129.1"/>
    <property type="molecule type" value="Genomic_DNA"/>
</dbReference>
<dbReference type="RefSeq" id="WP_072738030.1">
    <property type="nucleotide sequence ID" value="NZ_CP048813.1"/>
</dbReference>
<sequence>MNGDGSALADRVRALLTAHSTREVPMFGGLSFMVDEKMVVSVRPGAELLAHVDPERSPHLVTLPGARPAEMGAGRAMGPGWISVSADVIEDDERLAFWVGEAVEYVGNR</sequence>
<reference evidence="2 3" key="1">
    <citation type="submission" date="2016-10" db="EMBL/GenBank/DDBJ databases">
        <authorList>
            <person name="de Groot N.N."/>
        </authorList>
    </citation>
    <scope>NUCLEOTIDE SEQUENCE [LARGE SCALE GENOMIC DNA]</scope>
    <source>
        <strain evidence="2 3">DSM 44892</strain>
    </source>
</reference>
<gene>
    <name evidence="2" type="ORF">SAMN05444695_101349</name>
</gene>
<protein>
    <submittedName>
        <fullName evidence="2">TfoX N-terminal domain-containing protein</fullName>
    </submittedName>
</protein>
<dbReference type="AlphaFoldDB" id="A0A1G8A870"/>
<keyword evidence="3" id="KW-1185">Reference proteome</keyword>
<name>A0A1G8A870_9NOCA</name>
<dbReference type="Pfam" id="PF04993">
    <property type="entry name" value="TfoX_N"/>
    <property type="match status" value="1"/>
</dbReference>
<accession>A0A1G8A870</accession>
<dbReference type="Gene3D" id="3.30.1460.30">
    <property type="entry name" value="YgaC/TfoX-N like chaperone"/>
    <property type="match status" value="1"/>
</dbReference>
<proteinExistence type="predicted"/>
<evidence type="ECO:0000313" key="3">
    <source>
        <dbReference type="Proteomes" id="UP000183263"/>
    </source>
</evidence>
<organism evidence="2 3">
    <name type="scientific">Rhodococcus triatomae</name>
    <dbReference type="NCBI Taxonomy" id="300028"/>
    <lineage>
        <taxon>Bacteria</taxon>
        <taxon>Bacillati</taxon>
        <taxon>Actinomycetota</taxon>
        <taxon>Actinomycetes</taxon>
        <taxon>Mycobacteriales</taxon>
        <taxon>Nocardiaceae</taxon>
        <taxon>Rhodococcus</taxon>
    </lineage>
</organism>